<keyword evidence="3" id="KW-0489">Methyltransferase</keyword>
<dbReference type="RefSeq" id="WP_209360559.1">
    <property type="nucleotide sequence ID" value="NZ_JAGISH010000004.1"/>
</dbReference>
<evidence type="ECO:0000259" key="1">
    <source>
        <dbReference type="Pfam" id="PF10119"/>
    </source>
</evidence>
<dbReference type="InterPro" id="IPR018773">
    <property type="entry name" value="MeTrfase_reg_dom_prd"/>
</dbReference>
<dbReference type="GO" id="GO:0032259">
    <property type="term" value="P:methylation"/>
    <property type="evidence" value="ECO:0007669"/>
    <property type="project" value="UniProtKB-KW"/>
</dbReference>
<feature type="domain" description="Methyltransferase regulatory" evidence="1">
    <location>
        <begin position="214"/>
        <end position="295"/>
    </location>
</feature>
<dbReference type="PANTHER" id="PTHR43667:SF2">
    <property type="entry name" value="FATTY ACID C-METHYL TRANSFERASE"/>
    <property type="match status" value="1"/>
</dbReference>
<dbReference type="Gene3D" id="3.40.50.150">
    <property type="entry name" value="Vaccinia Virus protein VP39"/>
    <property type="match status" value="1"/>
</dbReference>
<dbReference type="Pfam" id="PF13649">
    <property type="entry name" value="Methyltransf_25"/>
    <property type="match status" value="1"/>
</dbReference>
<dbReference type="InterPro" id="IPR029063">
    <property type="entry name" value="SAM-dependent_MTases_sf"/>
</dbReference>
<feature type="domain" description="Methyltransferase" evidence="2">
    <location>
        <begin position="48"/>
        <end position="145"/>
    </location>
</feature>
<dbReference type="Pfam" id="PF10119">
    <property type="entry name" value="MethyTransf_Reg"/>
    <property type="match status" value="1"/>
</dbReference>
<reference evidence="3" key="1">
    <citation type="submission" date="2021-03" db="EMBL/GenBank/DDBJ databases">
        <title>Sagittula salina sp. nov. strain M10.9X isolated from the marine waste.</title>
        <authorList>
            <person name="Satari L."/>
            <person name="Molina-Menor E."/>
            <person name="Vidal-Verdu A."/>
            <person name="Pascual J."/>
            <person name="Pereto J."/>
            <person name="Porcar M."/>
        </authorList>
    </citation>
    <scope>NUCLEOTIDE SEQUENCE</scope>
    <source>
        <strain evidence="3">M10.9X</strain>
    </source>
</reference>
<evidence type="ECO:0000259" key="2">
    <source>
        <dbReference type="Pfam" id="PF13649"/>
    </source>
</evidence>
<keyword evidence="4" id="KW-1185">Reference proteome</keyword>
<accession>A0A940S123</accession>
<dbReference type="InterPro" id="IPR041698">
    <property type="entry name" value="Methyltransf_25"/>
</dbReference>
<dbReference type="GO" id="GO:0008168">
    <property type="term" value="F:methyltransferase activity"/>
    <property type="evidence" value="ECO:0007669"/>
    <property type="project" value="UniProtKB-KW"/>
</dbReference>
<dbReference type="InterPro" id="IPR050723">
    <property type="entry name" value="CFA/CMAS"/>
</dbReference>
<dbReference type="CDD" id="cd02440">
    <property type="entry name" value="AdoMet_MTases"/>
    <property type="match status" value="1"/>
</dbReference>
<dbReference type="EMBL" id="JAGISH010000004">
    <property type="protein sequence ID" value="MBP0482612.1"/>
    <property type="molecule type" value="Genomic_DNA"/>
</dbReference>
<name>A0A940S123_9RHOB</name>
<dbReference type="PANTHER" id="PTHR43667">
    <property type="entry name" value="CYCLOPROPANE-FATTY-ACYL-PHOSPHOLIPID SYNTHASE"/>
    <property type="match status" value="1"/>
</dbReference>
<evidence type="ECO:0000313" key="4">
    <source>
        <dbReference type="Proteomes" id="UP000675940"/>
    </source>
</evidence>
<dbReference type="Proteomes" id="UP000675940">
    <property type="component" value="Unassembled WGS sequence"/>
</dbReference>
<comment type="caution">
    <text evidence="3">The sequence shown here is derived from an EMBL/GenBank/DDBJ whole genome shotgun (WGS) entry which is preliminary data.</text>
</comment>
<keyword evidence="3" id="KW-0808">Transferase</keyword>
<protein>
    <submittedName>
        <fullName evidence="3">Methyltransferase regulatory domain-containing protein</fullName>
    </submittedName>
</protein>
<gene>
    <name evidence="3" type="ORF">J5474_08930</name>
</gene>
<organism evidence="3 4">
    <name type="scientific">Sagittula salina</name>
    <dbReference type="NCBI Taxonomy" id="2820268"/>
    <lineage>
        <taxon>Bacteria</taxon>
        <taxon>Pseudomonadati</taxon>
        <taxon>Pseudomonadota</taxon>
        <taxon>Alphaproteobacteria</taxon>
        <taxon>Rhodobacterales</taxon>
        <taxon>Roseobacteraceae</taxon>
        <taxon>Sagittula</taxon>
    </lineage>
</organism>
<dbReference type="SUPFAM" id="SSF53335">
    <property type="entry name" value="S-adenosyl-L-methionine-dependent methyltransferases"/>
    <property type="match status" value="1"/>
</dbReference>
<proteinExistence type="predicted"/>
<sequence>MSEWNRGYPTDSVYIDAIQPAISPWRWQQALRFAGRDGPDPTAPFRFLELGCGTATTLIALAAAYPQGRFSGYDFMPEPVHMAREIITQAGLPNVAVIEASFDEMAAAAPEAPYDYAFAHGVWSWVPEAVRAELVSVLGRWLAPGALVYMGYNTAAGWSASEPIRQIFRLTPQGPPHDRFGPARAAVTAWLERSGDRQPMVRNHWATMRDSSDGFIAHELGNPHGTGLWMEDVAAALDGAKLRYAGPSVLAEHLDAPFLAEEDMALLRHADADGWVETARDLLHGRYFRKDLYHRGAPAMGFAAMMGAMRALRVIPWDMEVRMATHMGVWRRQRQHLPDDLADRIRGLASEGGSFGAVMEGLEAEVGMPEAQAFQIALLALISGHLLDIRSDTEIAAAQAGCDRLNAVLLERGRYGQLAGLVSPVTGTCLQFPEDTHREALAGRGNAPALFERLERLGIAFG</sequence>
<evidence type="ECO:0000313" key="3">
    <source>
        <dbReference type="EMBL" id="MBP0482612.1"/>
    </source>
</evidence>
<dbReference type="AlphaFoldDB" id="A0A940S123"/>